<organism evidence="2 3">
    <name type="scientific">Rhizoctonia solani</name>
    <dbReference type="NCBI Taxonomy" id="456999"/>
    <lineage>
        <taxon>Eukaryota</taxon>
        <taxon>Fungi</taxon>
        <taxon>Dikarya</taxon>
        <taxon>Basidiomycota</taxon>
        <taxon>Agaricomycotina</taxon>
        <taxon>Agaricomycetes</taxon>
        <taxon>Cantharellales</taxon>
        <taxon>Ceratobasidiaceae</taxon>
        <taxon>Rhizoctonia</taxon>
    </lineage>
</organism>
<accession>A0A8H2XBI9</accession>
<evidence type="ECO:0000313" key="3">
    <source>
        <dbReference type="Proteomes" id="UP000663846"/>
    </source>
</evidence>
<proteinExistence type="predicted"/>
<protein>
    <submittedName>
        <fullName evidence="2">Uncharacterized protein</fullName>
    </submittedName>
</protein>
<keyword evidence="1" id="KW-0732">Signal</keyword>
<evidence type="ECO:0000256" key="1">
    <source>
        <dbReference type="SAM" id="SignalP"/>
    </source>
</evidence>
<dbReference type="Proteomes" id="UP000663846">
    <property type="component" value="Unassembled WGS sequence"/>
</dbReference>
<dbReference type="AlphaFoldDB" id="A0A8H2XBI9"/>
<sequence length="128" mass="14284">MRTTRTIVPLIMLFPFSVLALFFPLGALAALPDISSVVDSVAKDANLIKVGDAILLSPTEINSTIPYGWFAATAYYPPETRDRWQCKSCQADSIKDFQVYEYGGDGDKEQYCKQDSCHNHTSRWLIGT</sequence>
<evidence type="ECO:0000313" key="2">
    <source>
        <dbReference type="EMBL" id="CAE6418139.1"/>
    </source>
</evidence>
<feature type="chain" id="PRO_5034363437" evidence="1">
    <location>
        <begin position="30"/>
        <end position="128"/>
    </location>
</feature>
<name>A0A8H2XBI9_9AGAM</name>
<comment type="caution">
    <text evidence="2">The sequence shown here is derived from an EMBL/GenBank/DDBJ whole genome shotgun (WGS) entry which is preliminary data.</text>
</comment>
<dbReference type="EMBL" id="CAJMWS010000319">
    <property type="protein sequence ID" value="CAE6418139.1"/>
    <property type="molecule type" value="Genomic_DNA"/>
</dbReference>
<reference evidence="2" key="1">
    <citation type="submission" date="2021-01" db="EMBL/GenBank/DDBJ databases">
        <authorList>
            <person name="Kaushik A."/>
        </authorList>
    </citation>
    <scope>NUCLEOTIDE SEQUENCE</scope>
    <source>
        <strain evidence="2">AG1-1C</strain>
    </source>
</reference>
<feature type="signal peptide" evidence="1">
    <location>
        <begin position="1"/>
        <end position="29"/>
    </location>
</feature>
<gene>
    <name evidence="2" type="ORF">RDB_LOCUS80931</name>
</gene>